<accession>A0AAD8S6V0</accession>
<organism evidence="2 3">
    <name type="scientific">Lolium multiflorum</name>
    <name type="common">Italian ryegrass</name>
    <name type="synonym">Lolium perenne subsp. multiflorum</name>
    <dbReference type="NCBI Taxonomy" id="4521"/>
    <lineage>
        <taxon>Eukaryota</taxon>
        <taxon>Viridiplantae</taxon>
        <taxon>Streptophyta</taxon>
        <taxon>Embryophyta</taxon>
        <taxon>Tracheophyta</taxon>
        <taxon>Spermatophyta</taxon>
        <taxon>Magnoliopsida</taxon>
        <taxon>Liliopsida</taxon>
        <taxon>Poales</taxon>
        <taxon>Poaceae</taxon>
        <taxon>BOP clade</taxon>
        <taxon>Pooideae</taxon>
        <taxon>Poodae</taxon>
        <taxon>Poeae</taxon>
        <taxon>Poeae Chloroplast Group 2 (Poeae type)</taxon>
        <taxon>Loliodinae</taxon>
        <taxon>Loliinae</taxon>
        <taxon>Lolium</taxon>
    </lineage>
</organism>
<proteinExistence type="predicted"/>
<evidence type="ECO:0000313" key="3">
    <source>
        <dbReference type="Proteomes" id="UP001231189"/>
    </source>
</evidence>
<comment type="caution">
    <text evidence="2">The sequence shown here is derived from an EMBL/GenBank/DDBJ whole genome shotgun (WGS) entry which is preliminary data.</text>
</comment>
<feature type="domain" description="TTF-type" evidence="1">
    <location>
        <begin position="32"/>
        <end position="117"/>
    </location>
</feature>
<sequence length="123" mass="14381">MVDILLQKGPKRDKSIRHGPRDKISRRFSATAYSRVLPNGETCDREWLVYSKDLDKIFCFCCKLLRKGLVRGSLANEGFSDWIHLSGRLQQHETSREHVTNMSTWYDLRTRLKNNQTIDKVAQ</sequence>
<dbReference type="AlphaFoldDB" id="A0AAD8S6V0"/>
<reference evidence="2" key="1">
    <citation type="submission" date="2023-07" db="EMBL/GenBank/DDBJ databases">
        <title>A chromosome-level genome assembly of Lolium multiflorum.</title>
        <authorList>
            <person name="Chen Y."/>
            <person name="Copetti D."/>
            <person name="Kolliker R."/>
            <person name="Studer B."/>
        </authorList>
    </citation>
    <scope>NUCLEOTIDE SEQUENCE</scope>
    <source>
        <strain evidence="2">02402/16</strain>
        <tissue evidence="2">Leaf</tissue>
    </source>
</reference>
<name>A0AAD8S6V0_LOLMU</name>
<dbReference type="PANTHER" id="PTHR45749:SF32">
    <property type="entry name" value="ZINC FINGER MYM-TYPE PROTEIN 1-LIKE"/>
    <property type="match status" value="1"/>
</dbReference>
<dbReference type="InterPro" id="IPR006580">
    <property type="entry name" value="Znf_TTF"/>
</dbReference>
<dbReference type="EMBL" id="JAUUTY010000004">
    <property type="protein sequence ID" value="KAK1645941.1"/>
    <property type="molecule type" value="Genomic_DNA"/>
</dbReference>
<evidence type="ECO:0000313" key="2">
    <source>
        <dbReference type="EMBL" id="KAK1645941.1"/>
    </source>
</evidence>
<keyword evidence="3" id="KW-1185">Reference proteome</keyword>
<dbReference type="SMART" id="SM00597">
    <property type="entry name" value="ZnF_TTF"/>
    <property type="match status" value="1"/>
</dbReference>
<dbReference type="Proteomes" id="UP001231189">
    <property type="component" value="Unassembled WGS sequence"/>
</dbReference>
<evidence type="ECO:0000259" key="1">
    <source>
        <dbReference type="SMART" id="SM00597"/>
    </source>
</evidence>
<dbReference type="PANTHER" id="PTHR45749">
    <property type="match status" value="1"/>
</dbReference>
<gene>
    <name evidence="2" type="ORF">QYE76_063746</name>
</gene>
<protein>
    <recommendedName>
        <fullName evidence="1">TTF-type domain-containing protein</fullName>
    </recommendedName>
</protein>